<evidence type="ECO:0000256" key="1">
    <source>
        <dbReference type="SAM" id="MobiDB-lite"/>
    </source>
</evidence>
<sequence length="195" mass="22664">MGSGALSESVGAAGAYSPLCLSLPPSTYNIVAGQFHQLQTVPVQMAGIPTDEGKLERMKKRMAKECAAQASQKYRERNRNKYNEKARARMAQNRQRLSEEAIQRRRDKARERYQRNRSTILEKAKKKRIEAYIARHGTEGFQKTYRPRDVVPLHLLSLKSKDPAQFNTEKVKWKKQLLTNRFFARKQAKHGRKWY</sequence>
<proteinExistence type="predicted"/>
<accession>A0ABR3EZ84</accession>
<dbReference type="EMBL" id="JBAHYK010001384">
    <property type="protein sequence ID" value="KAL0568247.1"/>
    <property type="molecule type" value="Genomic_DNA"/>
</dbReference>
<feature type="compositionally biased region" description="Basic and acidic residues" evidence="1">
    <location>
        <begin position="96"/>
        <end position="109"/>
    </location>
</feature>
<evidence type="ECO:0000313" key="3">
    <source>
        <dbReference type="Proteomes" id="UP001465976"/>
    </source>
</evidence>
<comment type="caution">
    <text evidence="2">The sequence shown here is derived from an EMBL/GenBank/DDBJ whole genome shotgun (WGS) entry which is preliminary data.</text>
</comment>
<feature type="compositionally biased region" description="Basic and acidic residues" evidence="1">
    <location>
        <begin position="73"/>
        <end position="87"/>
    </location>
</feature>
<feature type="region of interest" description="Disordered" evidence="1">
    <location>
        <begin position="68"/>
        <end position="109"/>
    </location>
</feature>
<evidence type="ECO:0000313" key="2">
    <source>
        <dbReference type="EMBL" id="KAL0568247.1"/>
    </source>
</evidence>
<keyword evidence="3" id="KW-1185">Reference proteome</keyword>
<dbReference type="Proteomes" id="UP001465976">
    <property type="component" value="Unassembled WGS sequence"/>
</dbReference>
<gene>
    <name evidence="2" type="ORF">V5O48_013743</name>
</gene>
<protein>
    <submittedName>
        <fullName evidence="2">Uncharacterized protein</fullName>
    </submittedName>
</protein>
<reference evidence="2 3" key="1">
    <citation type="submission" date="2024-02" db="EMBL/GenBank/DDBJ databases">
        <title>A draft genome for the cacao thread blight pathogen Marasmius crinis-equi.</title>
        <authorList>
            <person name="Cohen S.P."/>
            <person name="Baruah I.K."/>
            <person name="Amoako-Attah I."/>
            <person name="Bukari Y."/>
            <person name="Meinhardt L.W."/>
            <person name="Bailey B.A."/>
        </authorList>
    </citation>
    <scope>NUCLEOTIDE SEQUENCE [LARGE SCALE GENOMIC DNA]</scope>
    <source>
        <strain evidence="2 3">GH-76</strain>
    </source>
</reference>
<name>A0ABR3EZ84_9AGAR</name>
<organism evidence="2 3">
    <name type="scientific">Marasmius crinis-equi</name>
    <dbReference type="NCBI Taxonomy" id="585013"/>
    <lineage>
        <taxon>Eukaryota</taxon>
        <taxon>Fungi</taxon>
        <taxon>Dikarya</taxon>
        <taxon>Basidiomycota</taxon>
        <taxon>Agaricomycotina</taxon>
        <taxon>Agaricomycetes</taxon>
        <taxon>Agaricomycetidae</taxon>
        <taxon>Agaricales</taxon>
        <taxon>Marasmiineae</taxon>
        <taxon>Marasmiaceae</taxon>
        <taxon>Marasmius</taxon>
    </lineage>
</organism>